<dbReference type="GO" id="GO:0055085">
    <property type="term" value="P:transmembrane transport"/>
    <property type="evidence" value="ECO:0007669"/>
    <property type="project" value="InterPro"/>
</dbReference>
<evidence type="ECO:0000256" key="3">
    <source>
        <dbReference type="ARBA" id="ARBA00022475"/>
    </source>
</evidence>
<evidence type="ECO:0000313" key="10">
    <source>
        <dbReference type="EMBL" id="SVB32707.1"/>
    </source>
</evidence>
<dbReference type="GO" id="GO:0005886">
    <property type="term" value="C:plasma membrane"/>
    <property type="evidence" value="ECO:0007669"/>
    <property type="project" value="UniProtKB-SubCell"/>
</dbReference>
<protein>
    <recommendedName>
        <fullName evidence="9">ABC transmembrane type-1 domain-containing protein</fullName>
    </recommendedName>
</protein>
<feature type="transmembrane region" description="Helical" evidence="8">
    <location>
        <begin position="66"/>
        <end position="88"/>
    </location>
</feature>
<dbReference type="SUPFAM" id="SSF161098">
    <property type="entry name" value="MetI-like"/>
    <property type="match status" value="1"/>
</dbReference>
<evidence type="ECO:0000256" key="8">
    <source>
        <dbReference type="SAM" id="Phobius"/>
    </source>
</evidence>
<proteinExistence type="predicted"/>
<keyword evidence="5 8" id="KW-0812">Transmembrane</keyword>
<evidence type="ECO:0000259" key="9">
    <source>
        <dbReference type="PROSITE" id="PS50928"/>
    </source>
</evidence>
<reference evidence="10" key="1">
    <citation type="submission" date="2018-05" db="EMBL/GenBank/DDBJ databases">
        <authorList>
            <person name="Lanie J.A."/>
            <person name="Ng W.-L."/>
            <person name="Kazmierczak K.M."/>
            <person name="Andrzejewski T.M."/>
            <person name="Davidsen T.M."/>
            <person name="Wayne K.J."/>
            <person name="Tettelin H."/>
            <person name="Glass J.I."/>
            <person name="Rusch D."/>
            <person name="Podicherti R."/>
            <person name="Tsui H.-C.T."/>
            <person name="Winkler M.E."/>
        </authorList>
    </citation>
    <scope>NUCLEOTIDE SEQUENCE</scope>
</reference>
<feature type="non-terminal residue" evidence="10">
    <location>
        <position position="280"/>
    </location>
</feature>
<keyword evidence="6 8" id="KW-1133">Transmembrane helix</keyword>
<feature type="transmembrane region" description="Helical" evidence="8">
    <location>
        <begin position="251"/>
        <end position="272"/>
    </location>
</feature>
<feature type="domain" description="ABC transmembrane type-1" evidence="9">
    <location>
        <begin position="62"/>
        <end position="269"/>
    </location>
</feature>
<evidence type="ECO:0000256" key="6">
    <source>
        <dbReference type="ARBA" id="ARBA00022989"/>
    </source>
</evidence>
<keyword evidence="7 8" id="KW-0472">Membrane</keyword>
<dbReference type="CDD" id="cd06261">
    <property type="entry name" value="TM_PBP2"/>
    <property type="match status" value="1"/>
</dbReference>
<feature type="transmembrane region" description="Helical" evidence="8">
    <location>
        <begin position="12"/>
        <end position="30"/>
    </location>
</feature>
<keyword evidence="3" id="KW-1003">Cell membrane</keyword>
<feature type="non-terminal residue" evidence="10">
    <location>
        <position position="1"/>
    </location>
</feature>
<evidence type="ECO:0000256" key="2">
    <source>
        <dbReference type="ARBA" id="ARBA00022448"/>
    </source>
</evidence>
<feature type="transmembrane region" description="Helical" evidence="8">
    <location>
        <begin position="100"/>
        <end position="122"/>
    </location>
</feature>
<organism evidence="10">
    <name type="scientific">marine metagenome</name>
    <dbReference type="NCBI Taxonomy" id="408172"/>
    <lineage>
        <taxon>unclassified sequences</taxon>
        <taxon>metagenomes</taxon>
        <taxon>ecological metagenomes</taxon>
    </lineage>
</organism>
<name>A0A382D518_9ZZZZ</name>
<dbReference type="PANTHER" id="PTHR43357:SF4">
    <property type="entry name" value="INNER MEMBRANE ABC TRANSPORTER PERMEASE PROTEIN YDCV"/>
    <property type="match status" value="1"/>
</dbReference>
<keyword evidence="4" id="KW-0997">Cell inner membrane</keyword>
<dbReference type="PROSITE" id="PS50928">
    <property type="entry name" value="ABC_TM1"/>
    <property type="match status" value="1"/>
</dbReference>
<gene>
    <name evidence="10" type="ORF">METZ01_LOCUS185561</name>
</gene>
<dbReference type="AlphaFoldDB" id="A0A382D518"/>
<dbReference type="InterPro" id="IPR000515">
    <property type="entry name" value="MetI-like"/>
</dbReference>
<evidence type="ECO:0000256" key="7">
    <source>
        <dbReference type="ARBA" id="ARBA00023136"/>
    </source>
</evidence>
<evidence type="ECO:0000256" key="5">
    <source>
        <dbReference type="ARBA" id="ARBA00022692"/>
    </source>
</evidence>
<dbReference type="Pfam" id="PF00528">
    <property type="entry name" value="BPD_transp_1"/>
    <property type="match status" value="1"/>
</dbReference>
<dbReference type="EMBL" id="UINC01037352">
    <property type="protein sequence ID" value="SVB32707.1"/>
    <property type="molecule type" value="Genomic_DNA"/>
</dbReference>
<feature type="transmembrane region" description="Helical" evidence="8">
    <location>
        <begin position="142"/>
        <end position="167"/>
    </location>
</feature>
<keyword evidence="2" id="KW-0813">Transport</keyword>
<accession>A0A382D518</accession>
<dbReference type="Gene3D" id="1.10.3720.10">
    <property type="entry name" value="MetI-like"/>
    <property type="match status" value="1"/>
</dbReference>
<comment type="subcellular location">
    <subcellularLocation>
        <location evidence="1">Cell inner membrane</location>
        <topology evidence="1">Multi-pass membrane protein</topology>
    </subcellularLocation>
</comment>
<evidence type="ECO:0000256" key="1">
    <source>
        <dbReference type="ARBA" id="ARBA00004429"/>
    </source>
</evidence>
<sequence>VSNKTNKSLHPEYALLWIVPLAFLTLFYFYPLATILGKSLVGINSLSQLLDLVRQPYVAKTLWFTIWQATLSTILTLVIGLPGAYLLAHYNFWGKNVLRAITAIPFVLPTVVIAASFTSTLGPNGWINRALMNWLNLDTAPIILNHTLWAILIAHVFYNTTIILRLVGDYWTLMDPKLVQAARCLGATRLKAFFGITLPLLTPAIVSAALLVFIFDFTSFGVILILGGPIFSTLEVAIYRQTINFFDLEMAALLSVLQLMCTLVLTVLYTRFTRKTHRPL</sequence>
<dbReference type="InterPro" id="IPR035906">
    <property type="entry name" value="MetI-like_sf"/>
</dbReference>
<dbReference type="PANTHER" id="PTHR43357">
    <property type="entry name" value="INNER MEMBRANE ABC TRANSPORTER PERMEASE PROTEIN YDCV"/>
    <property type="match status" value="1"/>
</dbReference>
<feature type="transmembrane region" description="Helical" evidence="8">
    <location>
        <begin position="192"/>
        <end position="214"/>
    </location>
</feature>
<feature type="transmembrane region" description="Helical" evidence="8">
    <location>
        <begin position="220"/>
        <end position="239"/>
    </location>
</feature>
<evidence type="ECO:0000256" key="4">
    <source>
        <dbReference type="ARBA" id="ARBA00022519"/>
    </source>
</evidence>